<reference evidence="2 3" key="1">
    <citation type="submission" date="2017-09" db="EMBL/GenBank/DDBJ databases">
        <authorList>
            <person name="Lee N."/>
            <person name="Cho B.-K."/>
        </authorList>
    </citation>
    <scope>NUCLEOTIDE SEQUENCE [LARGE SCALE GENOMIC DNA]</scope>
    <source>
        <strain evidence="2 3">ATCC 13740</strain>
    </source>
</reference>
<evidence type="ECO:0000256" key="1">
    <source>
        <dbReference type="SAM" id="MobiDB-lite"/>
    </source>
</evidence>
<dbReference type="AlphaFoldDB" id="A0A5J6I8V4"/>
<dbReference type="EMBL" id="CP023694">
    <property type="protein sequence ID" value="QEV28498.1"/>
    <property type="molecule type" value="Genomic_DNA"/>
</dbReference>
<gene>
    <name evidence="2" type="ORF">CP976_33195</name>
</gene>
<feature type="compositionally biased region" description="Basic residues" evidence="1">
    <location>
        <begin position="65"/>
        <end position="75"/>
    </location>
</feature>
<sequence length="83" mass="8654">MSCGQSCLPQCLKGLGGTPRAARVGAAAPRSAGLRTHPAPAGVGGTPQRRVATQPAPAETPPHLRPYRPRSRHLRPQLPDPPP</sequence>
<protein>
    <submittedName>
        <fullName evidence="2">Uncharacterized protein</fullName>
    </submittedName>
</protein>
<feature type="compositionally biased region" description="Low complexity" evidence="1">
    <location>
        <begin position="18"/>
        <end position="33"/>
    </location>
</feature>
<dbReference type="KEGG" id="scoe:CP976_33195"/>
<proteinExistence type="predicted"/>
<evidence type="ECO:0000313" key="2">
    <source>
        <dbReference type="EMBL" id="QEV28498.1"/>
    </source>
</evidence>
<dbReference type="Proteomes" id="UP000326598">
    <property type="component" value="Chromosome"/>
</dbReference>
<organism evidence="2 3">
    <name type="scientific">Streptomyces coeruleorubidus</name>
    <dbReference type="NCBI Taxonomy" id="116188"/>
    <lineage>
        <taxon>Bacteria</taxon>
        <taxon>Bacillati</taxon>
        <taxon>Actinomycetota</taxon>
        <taxon>Actinomycetes</taxon>
        <taxon>Kitasatosporales</taxon>
        <taxon>Streptomycetaceae</taxon>
        <taxon>Streptomyces</taxon>
    </lineage>
</organism>
<name>A0A5J6I8V4_STRC4</name>
<accession>A0A5J6I8V4</accession>
<evidence type="ECO:0000313" key="3">
    <source>
        <dbReference type="Proteomes" id="UP000326598"/>
    </source>
</evidence>
<feature type="region of interest" description="Disordered" evidence="1">
    <location>
        <begin position="14"/>
        <end position="83"/>
    </location>
</feature>